<evidence type="ECO:0000256" key="1">
    <source>
        <dbReference type="SAM" id="Phobius"/>
    </source>
</evidence>
<evidence type="ECO:0000313" key="3">
    <source>
        <dbReference type="EMBL" id="CCE69990.1"/>
    </source>
</evidence>
<keyword evidence="1" id="KW-0472">Membrane</keyword>
<reference evidence="3 5" key="5">
    <citation type="journal article" date="2012" name="Curr. Microbiol.">
        <title>Re-annotation of two hyperthermophilic archaea Pyrococcus abyssi GE5 and Pyrococcus furiosus DSM 3638.</title>
        <authorList>
            <person name="Gao J."/>
            <person name="Wang J."/>
        </authorList>
    </citation>
    <scope>GENOME REANNOTATION</scope>
    <source>
        <strain evidence="3">GE5</strain>
        <strain evidence="5">GE5 / Orsay</strain>
    </source>
</reference>
<feature type="transmembrane region" description="Helical" evidence="1">
    <location>
        <begin position="68"/>
        <end position="90"/>
    </location>
</feature>
<protein>
    <submittedName>
        <fullName evidence="2">Uncharacterized protein</fullName>
    </submittedName>
</protein>
<evidence type="ECO:0000313" key="5">
    <source>
        <dbReference type="Proteomes" id="UP000009139"/>
    </source>
</evidence>
<dbReference type="OrthoDB" id="85879at2157"/>
<dbReference type="Proteomes" id="UP000000810">
    <property type="component" value="Chromosome"/>
</dbReference>
<feature type="transmembrane region" description="Helical" evidence="1">
    <location>
        <begin position="5"/>
        <end position="24"/>
    </location>
</feature>
<evidence type="ECO:0000313" key="4">
    <source>
        <dbReference type="Proteomes" id="UP000000810"/>
    </source>
</evidence>
<dbReference type="Proteomes" id="UP000009139">
    <property type="component" value="Chromosome"/>
</dbReference>
<dbReference type="KEGG" id="pab:PAB0411"/>
<name>Q9V131_PYRAB</name>
<evidence type="ECO:0000313" key="2">
    <source>
        <dbReference type="EMBL" id="CAB49520.1"/>
    </source>
</evidence>
<feature type="transmembrane region" description="Helical" evidence="1">
    <location>
        <begin position="102"/>
        <end position="119"/>
    </location>
</feature>
<accession>Q9V131</accession>
<dbReference type="PATRIC" id="fig|272844.11.peg.636"/>
<reference evidence="2 4" key="4">
    <citation type="journal article" date="2003" name="Mol. Microbiol.">
        <title>An integrated analysis of the genome of the hyperthermophilic archaeon Pyrococcus abyssi.</title>
        <authorList>
            <person name="Cohen G."/>
            <person name="Barbe V."/>
            <person name="Flament D."/>
            <person name="Galperin M."/>
            <person name="Heilig R."/>
            <person name="Ripp R."/>
            <person name="Lecompte O."/>
            <person name="Prieur D."/>
            <person name="Poch O."/>
            <person name="Quellerou J."/>
            <person name="Thierry J.C."/>
            <person name="Van der Oost J."/>
            <person name="Weissenbach J."/>
            <person name="Zivanovic Y."/>
            <person name="Forterre P."/>
        </authorList>
    </citation>
    <scope>NUCLEOTIDE SEQUENCE [LARGE SCALE GENOMIC DNA]</scope>
    <source>
        <strain evidence="4">GE5 / Orsay</strain>
        <strain evidence="2">Orsay</strain>
    </source>
</reference>
<dbReference type="eggNOG" id="arCOG05766">
    <property type="taxonomic scope" value="Archaea"/>
</dbReference>
<dbReference type="EMBL" id="HE613800">
    <property type="protein sequence ID" value="CCE69990.1"/>
    <property type="molecule type" value="Genomic_DNA"/>
</dbReference>
<dbReference type="AlphaFoldDB" id="Q9V131"/>
<feature type="transmembrane region" description="Helical" evidence="1">
    <location>
        <begin position="131"/>
        <end position="148"/>
    </location>
</feature>
<reference evidence="2" key="3">
    <citation type="journal article" date="2001" name="Genome Res.">
        <title>Genome evolution at the genus level: comparison of three complete genomes of hyperthermophilic archaea.</title>
        <authorList>
            <person name="Lecompte O."/>
            <person name="Ripp R."/>
            <person name="Puzos-Barbe V."/>
            <person name="Duprat S."/>
            <person name="Heilig R."/>
            <person name="Dietrich J."/>
            <person name="Thierry J.C."/>
            <person name="Poch O."/>
        </authorList>
    </citation>
    <scope>NUCLEOTIDE SEQUENCE</scope>
    <source>
        <strain evidence="2">Orsay</strain>
    </source>
</reference>
<proteinExistence type="predicted"/>
<dbReference type="EMBL" id="AJ248284">
    <property type="protein sequence ID" value="CAB49520.1"/>
    <property type="molecule type" value="Genomic_DNA"/>
</dbReference>
<keyword evidence="4" id="KW-1185">Reference proteome</keyword>
<gene>
    <name evidence="2" type="ordered locus">PAB0411</name>
</gene>
<dbReference type="STRING" id="272844.PAB0411"/>
<keyword evidence="1" id="KW-0812">Transmembrane</keyword>
<reference evidence="2" key="2">
    <citation type="journal article" date="2000" name="J. Mol. Biol.">
        <title>Archaeal homologs of eukaryotic methylation guide small nucleolar RNAs: lessons from the Pyrococcus genomes.</title>
        <authorList>
            <person name="Gaspin C."/>
            <person name="Cavaille J."/>
            <person name="Erauso G."/>
        </authorList>
    </citation>
    <scope>NUCLEOTIDE SEQUENCE</scope>
    <source>
        <strain evidence="2">Orsay</strain>
    </source>
</reference>
<dbReference type="PIR" id="A75180">
    <property type="entry name" value="A75180"/>
</dbReference>
<organism evidence="2 4">
    <name type="scientific">Pyrococcus abyssi (strain GE5 / Orsay)</name>
    <dbReference type="NCBI Taxonomy" id="272844"/>
    <lineage>
        <taxon>Archaea</taxon>
        <taxon>Methanobacteriati</taxon>
        <taxon>Methanobacteriota</taxon>
        <taxon>Thermococci</taxon>
        <taxon>Thermococcales</taxon>
        <taxon>Thermococcaceae</taxon>
        <taxon>Pyrococcus</taxon>
    </lineage>
</organism>
<dbReference type="HOGENOM" id="CLU_115258_0_0_2"/>
<keyword evidence="1" id="KW-1133">Transmembrane helix</keyword>
<reference evidence="2" key="1">
    <citation type="submission" date="1999-07" db="EMBL/GenBank/DDBJ databases">
        <authorList>
            <person name="Genoscope"/>
        </authorList>
    </citation>
    <scope>NUCLEOTIDE SEQUENCE</scope>
    <source>
        <strain evidence="2">Orsay</strain>
    </source>
</reference>
<dbReference type="RefSeq" id="WP_010867722.1">
    <property type="nucleotide sequence ID" value="NC_000868.1"/>
</dbReference>
<sequence>MKDELVIEVSIFIVFLGFLTALYYKRLDHIYRTSVALLGLSIPLWLPRVYQPKGILRKILSPVYDLRIMVVLSIFIAIHVSLVNVPFTTIDLFHKEWRDADMISHFLGGLTLWLMIFRVLKEFELSPRDSLLYSLLAFYILAIGWEVAEKLSEGEISFIAESVQNKVRDVILDSLGMLVGIIMEKKGITSSRQS</sequence>